<dbReference type="RefSeq" id="WP_146854576.1">
    <property type="nucleotide sequence ID" value="NZ_BAAAHR010000002.1"/>
</dbReference>
<gene>
    <name evidence="1" type="ORF">FB463_000468</name>
</gene>
<evidence type="ECO:0000313" key="2">
    <source>
        <dbReference type="Proteomes" id="UP000522688"/>
    </source>
</evidence>
<dbReference type="Proteomes" id="UP000522688">
    <property type="component" value="Unassembled WGS sequence"/>
</dbReference>
<dbReference type="OrthoDB" id="5019599at2"/>
<proteinExistence type="predicted"/>
<evidence type="ECO:0000313" key="1">
    <source>
        <dbReference type="EMBL" id="MBA8812244.1"/>
    </source>
</evidence>
<organism evidence="1 2">
    <name type="scientific">Frigoribacterium faeni</name>
    <dbReference type="NCBI Taxonomy" id="145483"/>
    <lineage>
        <taxon>Bacteria</taxon>
        <taxon>Bacillati</taxon>
        <taxon>Actinomycetota</taxon>
        <taxon>Actinomycetes</taxon>
        <taxon>Micrococcales</taxon>
        <taxon>Microbacteriaceae</taxon>
        <taxon>Frigoribacterium</taxon>
    </lineage>
</organism>
<reference evidence="1 2" key="1">
    <citation type="submission" date="2020-07" db="EMBL/GenBank/DDBJ databases">
        <title>Sequencing the genomes of 1000 actinobacteria strains.</title>
        <authorList>
            <person name="Klenk H.-P."/>
        </authorList>
    </citation>
    <scope>NUCLEOTIDE SEQUENCE [LARGE SCALE GENOMIC DNA]</scope>
    <source>
        <strain evidence="1 2">DSM 10309</strain>
    </source>
</reference>
<comment type="caution">
    <text evidence="1">The sequence shown here is derived from an EMBL/GenBank/DDBJ whole genome shotgun (WGS) entry which is preliminary data.</text>
</comment>
<name>A0A7W3JG63_9MICO</name>
<dbReference type="AlphaFoldDB" id="A0A7W3JG63"/>
<protein>
    <submittedName>
        <fullName evidence="1">Uncharacterized protein</fullName>
    </submittedName>
</protein>
<dbReference type="EMBL" id="JACGWW010000001">
    <property type="protein sequence ID" value="MBA8812244.1"/>
    <property type="molecule type" value="Genomic_DNA"/>
</dbReference>
<sequence length="115" mass="11994">MPRDVTILSPQIPDGLDLATAARAVDESFGVREIDGGTASQVFARGGRALLTVYGAQELATAGEIERLLPHPPEVSLPVFWIDASAPLGDDGEIGVSVALRLALALDAVCIVEDD</sequence>
<accession>A0A7W3JG63</accession>